<comment type="caution">
    <text evidence="1">The sequence shown here is derived from an EMBL/GenBank/DDBJ whole genome shotgun (WGS) entry which is preliminary data.</text>
</comment>
<evidence type="ECO:0000313" key="1">
    <source>
        <dbReference type="EMBL" id="KAK4030834.1"/>
    </source>
</evidence>
<name>A0ABR0B0C9_9CRUS</name>
<organism evidence="1 2">
    <name type="scientific">Daphnia magna</name>
    <dbReference type="NCBI Taxonomy" id="35525"/>
    <lineage>
        <taxon>Eukaryota</taxon>
        <taxon>Metazoa</taxon>
        <taxon>Ecdysozoa</taxon>
        <taxon>Arthropoda</taxon>
        <taxon>Crustacea</taxon>
        <taxon>Branchiopoda</taxon>
        <taxon>Diplostraca</taxon>
        <taxon>Cladocera</taxon>
        <taxon>Anomopoda</taxon>
        <taxon>Daphniidae</taxon>
        <taxon>Daphnia</taxon>
    </lineage>
</organism>
<evidence type="ECO:0000313" key="2">
    <source>
        <dbReference type="Proteomes" id="UP001234178"/>
    </source>
</evidence>
<gene>
    <name evidence="1" type="ORF">OUZ56_024220</name>
</gene>
<reference evidence="1 2" key="1">
    <citation type="journal article" date="2023" name="Nucleic Acids Res.">
        <title>The hologenome of Daphnia magna reveals possible DNA methylation and microbiome-mediated evolution of the host genome.</title>
        <authorList>
            <person name="Chaturvedi A."/>
            <person name="Li X."/>
            <person name="Dhandapani V."/>
            <person name="Marshall H."/>
            <person name="Kissane S."/>
            <person name="Cuenca-Cambronero M."/>
            <person name="Asole G."/>
            <person name="Calvet F."/>
            <person name="Ruiz-Romero M."/>
            <person name="Marangio P."/>
            <person name="Guigo R."/>
            <person name="Rago D."/>
            <person name="Mirbahai L."/>
            <person name="Eastwood N."/>
            <person name="Colbourne J.K."/>
            <person name="Zhou J."/>
            <person name="Mallon E."/>
            <person name="Orsini L."/>
        </authorList>
    </citation>
    <scope>NUCLEOTIDE SEQUENCE [LARGE SCALE GENOMIC DNA]</scope>
    <source>
        <strain evidence="1">LRV0_1</strain>
    </source>
</reference>
<proteinExistence type="predicted"/>
<dbReference type="EMBL" id="JAOYFB010000039">
    <property type="protein sequence ID" value="KAK4030834.1"/>
    <property type="molecule type" value="Genomic_DNA"/>
</dbReference>
<keyword evidence="2" id="KW-1185">Reference proteome</keyword>
<sequence length="344" mass="38627">MSTLQIISDEDWSLIEDIWKMETSLNDTVELDETASLPETRSLSSELGHYVSDDALDEYFVNRNTLPSITSHPDGTPKWENIFALDRYVGRLTQPGGDSERRWTPFGLPPSSVATGLLQPDVHDGSTAAESNYIAETIRGPHTSRLDNQHKPQGALPYFPFFIASFCFKYNHIMPTLVTLLLLLSSTNVFQITTCDCNKPSGVGLLQFSDGSCKPATRNSNTKVDYRVMTDKKAAFNFPGYICGQVITVPELIAMETTAVECDIMRQSRRCNESPMMKSENKWIFNQEPEDFGYWLRTTTVVTFNCMLEEVVLSRIDEGDMINTPLGKTNVSHGSLSHNHLTLF</sequence>
<dbReference type="Proteomes" id="UP001234178">
    <property type="component" value="Unassembled WGS sequence"/>
</dbReference>
<protein>
    <submittedName>
        <fullName evidence="1">Uncharacterized protein</fullName>
    </submittedName>
</protein>
<accession>A0ABR0B0C9</accession>